<dbReference type="FunFam" id="1.10.8.60:FF:000021">
    <property type="entry name" value="Replication factor C subunit 1"/>
    <property type="match status" value="1"/>
</dbReference>
<dbReference type="GO" id="GO:1902983">
    <property type="term" value="P:DNA strand elongation involved in mitotic DNA replication"/>
    <property type="evidence" value="ECO:0007669"/>
    <property type="project" value="UniProtKB-ARBA"/>
</dbReference>
<protein>
    <recommendedName>
        <fullName evidence="3 10">Replication factor C subunit 1</fullName>
    </recommendedName>
</protein>
<dbReference type="GO" id="GO:0005663">
    <property type="term" value="C:DNA replication factor C complex"/>
    <property type="evidence" value="ECO:0007669"/>
    <property type="project" value="InterPro"/>
</dbReference>
<dbReference type="Pfam" id="PF00533">
    <property type="entry name" value="BRCT"/>
    <property type="match status" value="1"/>
</dbReference>
<name>A0A1Y2FAG6_PROLT</name>
<dbReference type="PANTHER" id="PTHR23389">
    <property type="entry name" value="CHROMOSOME TRANSMISSION FIDELITY FACTOR 18"/>
    <property type="match status" value="1"/>
</dbReference>
<evidence type="ECO:0000256" key="7">
    <source>
        <dbReference type="ARBA" id="ARBA00022840"/>
    </source>
</evidence>
<evidence type="ECO:0000256" key="8">
    <source>
        <dbReference type="ARBA" id="ARBA00023125"/>
    </source>
</evidence>
<feature type="compositionally biased region" description="Low complexity" evidence="11">
    <location>
        <begin position="39"/>
        <end position="48"/>
    </location>
</feature>
<dbReference type="InterPro" id="IPR003959">
    <property type="entry name" value="ATPase_AAA_core"/>
</dbReference>
<dbReference type="SUPFAM" id="SSF52540">
    <property type="entry name" value="P-loop containing nucleoside triphosphate hydrolases"/>
    <property type="match status" value="1"/>
</dbReference>
<dbReference type="Pfam" id="PF00004">
    <property type="entry name" value="AAA"/>
    <property type="match status" value="1"/>
</dbReference>
<dbReference type="SUPFAM" id="SSF52113">
    <property type="entry name" value="BRCT domain"/>
    <property type="match status" value="1"/>
</dbReference>
<dbReference type="InterPro" id="IPR036420">
    <property type="entry name" value="BRCT_dom_sf"/>
</dbReference>
<feature type="compositionally biased region" description="Low complexity" evidence="11">
    <location>
        <begin position="121"/>
        <end position="141"/>
    </location>
</feature>
<evidence type="ECO:0000256" key="11">
    <source>
        <dbReference type="SAM" id="MobiDB-lite"/>
    </source>
</evidence>
<dbReference type="Gene3D" id="1.10.8.60">
    <property type="match status" value="1"/>
</dbReference>
<dbReference type="OMA" id="LICNERN"/>
<dbReference type="SMART" id="SM00292">
    <property type="entry name" value="BRCT"/>
    <property type="match status" value="1"/>
</dbReference>
<keyword evidence="8" id="KW-0238">DNA-binding</keyword>
<keyword evidence="7 10" id="KW-0067">ATP-binding</keyword>
<organism evidence="13 14">
    <name type="scientific">Protomyces lactucae-debilis</name>
    <dbReference type="NCBI Taxonomy" id="2754530"/>
    <lineage>
        <taxon>Eukaryota</taxon>
        <taxon>Fungi</taxon>
        <taxon>Dikarya</taxon>
        <taxon>Ascomycota</taxon>
        <taxon>Taphrinomycotina</taxon>
        <taxon>Taphrinomycetes</taxon>
        <taxon>Taphrinales</taxon>
        <taxon>Protomycetaceae</taxon>
        <taxon>Protomyces</taxon>
    </lineage>
</organism>
<dbReference type="FunFam" id="3.40.50.300:FF:000395">
    <property type="entry name" value="Replication factor C subunit 1"/>
    <property type="match status" value="1"/>
</dbReference>
<feature type="region of interest" description="Disordered" evidence="11">
    <location>
        <begin position="113"/>
        <end position="257"/>
    </location>
</feature>
<evidence type="ECO:0000256" key="1">
    <source>
        <dbReference type="ARBA" id="ARBA00004123"/>
    </source>
</evidence>
<dbReference type="PANTHER" id="PTHR23389:SF6">
    <property type="entry name" value="REPLICATION FACTOR C SUBUNIT 1"/>
    <property type="match status" value="1"/>
</dbReference>
<dbReference type="InterPro" id="IPR013725">
    <property type="entry name" value="DNA_replication_fac_RFC1_C"/>
</dbReference>
<dbReference type="GO" id="GO:0005634">
    <property type="term" value="C:nucleus"/>
    <property type="evidence" value="ECO:0007669"/>
    <property type="project" value="UniProtKB-SubCell"/>
</dbReference>
<dbReference type="GO" id="GO:0003677">
    <property type="term" value="F:DNA binding"/>
    <property type="evidence" value="ECO:0007669"/>
    <property type="project" value="UniProtKB-KW"/>
</dbReference>
<dbReference type="GO" id="GO:0003689">
    <property type="term" value="F:DNA clamp loader activity"/>
    <property type="evidence" value="ECO:0007669"/>
    <property type="project" value="UniProtKB-UniRule"/>
</dbReference>
<accession>A0A1Y2FAG6</accession>
<dbReference type="GeneID" id="63786150"/>
<evidence type="ECO:0000259" key="12">
    <source>
        <dbReference type="PROSITE" id="PS50172"/>
    </source>
</evidence>
<dbReference type="Gene3D" id="3.40.50.300">
    <property type="entry name" value="P-loop containing nucleotide triphosphate hydrolases"/>
    <property type="match status" value="1"/>
</dbReference>
<dbReference type="OrthoDB" id="446168at2759"/>
<dbReference type="EMBL" id="MCFI01000012">
    <property type="protein sequence ID" value="ORY80909.1"/>
    <property type="molecule type" value="Genomic_DNA"/>
</dbReference>
<dbReference type="Gene3D" id="3.40.50.10190">
    <property type="entry name" value="BRCT domain"/>
    <property type="match status" value="1"/>
</dbReference>
<keyword evidence="9 10" id="KW-0539">Nucleus</keyword>
<evidence type="ECO:0000313" key="14">
    <source>
        <dbReference type="Proteomes" id="UP000193685"/>
    </source>
</evidence>
<dbReference type="InterPro" id="IPR047854">
    <property type="entry name" value="RFC_lid"/>
</dbReference>
<keyword evidence="4" id="KW-0597">Phosphoprotein</keyword>
<dbReference type="Proteomes" id="UP000193685">
    <property type="component" value="Unassembled WGS sequence"/>
</dbReference>
<feature type="compositionally biased region" description="Low complexity" evidence="11">
    <location>
        <begin position="1003"/>
        <end position="1019"/>
    </location>
</feature>
<evidence type="ECO:0000256" key="5">
    <source>
        <dbReference type="ARBA" id="ARBA00022705"/>
    </source>
</evidence>
<proteinExistence type="inferred from homology"/>
<dbReference type="GO" id="GO:0070914">
    <property type="term" value="P:UV-damage excision repair"/>
    <property type="evidence" value="ECO:0007669"/>
    <property type="project" value="UniProtKB-ARBA"/>
</dbReference>
<evidence type="ECO:0000313" key="13">
    <source>
        <dbReference type="EMBL" id="ORY80909.1"/>
    </source>
</evidence>
<evidence type="ECO:0000256" key="10">
    <source>
        <dbReference type="PIRNR" id="PIRNR036578"/>
    </source>
</evidence>
<evidence type="ECO:0000256" key="2">
    <source>
        <dbReference type="ARBA" id="ARBA00006116"/>
    </source>
</evidence>
<feature type="region of interest" description="Disordered" evidence="11">
    <location>
        <begin position="1"/>
        <end position="56"/>
    </location>
</feature>
<dbReference type="Gene3D" id="1.20.272.10">
    <property type="match status" value="1"/>
</dbReference>
<keyword evidence="6 10" id="KW-0547">Nucleotide-binding</keyword>
<feature type="compositionally biased region" description="Basic and acidic residues" evidence="11">
    <location>
        <begin position="248"/>
        <end position="257"/>
    </location>
</feature>
<dbReference type="STRING" id="56484.A0A1Y2FAG6"/>
<dbReference type="InterPro" id="IPR003593">
    <property type="entry name" value="AAA+_ATPase"/>
</dbReference>
<comment type="subcellular location">
    <subcellularLocation>
        <location evidence="1 10">Nucleus</location>
    </subcellularLocation>
</comment>
<dbReference type="InterPro" id="IPR027417">
    <property type="entry name" value="P-loop_NTPase"/>
</dbReference>
<dbReference type="Pfam" id="PF08519">
    <property type="entry name" value="RFC1"/>
    <property type="match status" value="1"/>
</dbReference>
<dbReference type="CDD" id="cd18140">
    <property type="entry name" value="HLD_clamp_RFC"/>
    <property type="match status" value="1"/>
</dbReference>
<feature type="domain" description="BRCT" evidence="12">
    <location>
        <begin position="301"/>
        <end position="379"/>
    </location>
</feature>
<sequence length="1026" mass="110996">MPGDIRNFFSKPSASASKEKKPTRKNVVASDSEEEEVVPSKPVAAPPSIESPKKKTVQTIDSDVFFADTKITKKAPLKVSKPVVKKAQKLEDDDYEFDNMELDEEDFAMIDAKVEEESQRRVQSQSQSQSQGRAGQPASSQPVVDILSSDDDTSPKKRKVSSARSTPAKKAKVESVIDLDAVEEKPARSARSTPAKKAKAGVQLVEGSLGLIEKDENKSSPKAKTPAKPSPAKSALAKASAKKTTVKKSTEPARTKEAQAILDAIPSAEVPEVGEPVDFKFGGGAQSRGAIAPGSKDLPVGEDDCLAGLTFVLTGILTSLSREDAAELIKEYGGKVTATPSSKTSFVVLGEQAGPSKIKKIHELKLRTVDEDGLLRMIQTMPGAGGSGAAAQKVLEKRQAEAQRAVDEAAAFEKREAEERRKAQALLKGKAAEGIIGGPRIFDPSEQLWTTKYAPKTMKEVMGNKASVEKLERWLTGFQKAQAASFKKGGPDGLGLYRAVLLSGPPGVGKTTSAHLIANLAGFDVLEFNASDTRSKKLLETGLAGVVDNTSLNGYFAADGEQVQKNKKKMVLIMDEVDGMSSGDRGGVGALNAVIKKTTIPIICICNDRSSVKMKPLTFTTLDLKFQRASKDQIRSRIMSIAYREKLKITPQAADQLVEGTGSDIRQIINLLSMHRLTMNAMDSGRESAKAAEKNTILKPWDIVGQFLNGANYHERSPMTLNDKIELYFNDHSLSYLMVQENFLLTNPERCRAVAPPKRKMMKHLQLLEQAASSISDSDLVDQLIHGSQQHWSLMPVHAVFSCVRPCSFVAGVGHGRYGFPSVLGRMSTTGKAYRLLREVHAHLRLKVSGDRFEIRRDYLPTLYRRLPQRLSVGGQDAIPEIMELMDEYYLNKDDYDSLIELGMAGEELQIDTTTKSAFTRIYNKAAHPVAFLPTAASGAATQARKMSKEAAPDIEDALELSDEEAAAVPEKVEDDEDISKDKAIKALKKPSASAAKGKKAPAGKGKASAGGSSAGSSKTKSRAKK</sequence>
<feature type="region of interest" description="Disordered" evidence="11">
    <location>
        <begin position="963"/>
        <end position="1026"/>
    </location>
</feature>
<dbReference type="AlphaFoldDB" id="A0A1Y2FAG6"/>
<keyword evidence="14" id="KW-1185">Reference proteome</keyword>
<dbReference type="InterPro" id="IPR008921">
    <property type="entry name" value="DNA_pol3_clamp-load_cplx_C"/>
</dbReference>
<dbReference type="FunFam" id="3.40.50.10190:FF:000001">
    <property type="entry name" value="Replication factor C subunit 1"/>
    <property type="match status" value="1"/>
</dbReference>
<comment type="caution">
    <text evidence="13">The sequence shown here is derived from an EMBL/GenBank/DDBJ whole genome shotgun (WGS) entry which is preliminary data.</text>
</comment>
<dbReference type="RefSeq" id="XP_040724554.1">
    <property type="nucleotide sequence ID" value="XM_040869551.1"/>
</dbReference>
<dbReference type="Pfam" id="PF25361">
    <property type="entry name" value="AAA_lid_RFC1"/>
    <property type="match status" value="1"/>
</dbReference>
<keyword evidence="5 10" id="KW-0235">DNA replication</keyword>
<dbReference type="GO" id="GO:0005524">
    <property type="term" value="F:ATP binding"/>
    <property type="evidence" value="ECO:0007669"/>
    <property type="project" value="UniProtKB-UniRule"/>
</dbReference>
<dbReference type="CDD" id="cd00009">
    <property type="entry name" value="AAA"/>
    <property type="match status" value="1"/>
</dbReference>
<dbReference type="GO" id="GO:0016887">
    <property type="term" value="F:ATP hydrolysis activity"/>
    <property type="evidence" value="ECO:0007669"/>
    <property type="project" value="InterPro"/>
</dbReference>
<dbReference type="SUPFAM" id="SSF48019">
    <property type="entry name" value="post-AAA+ oligomerization domain-like"/>
    <property type="match status" value="1"/>
</dbReference>
<gene>
    <name evidence="13" type="ORF">BCR37DRAFT_380782</name>
</gene>
<feature type="compositionally biased region" description="Low complexity" evidence="11">
    <location>
        <begin position="220"/>
        <end position="239"/>
    </location>
</feature>
<evidence type="ECO:0000256" key="6">
    <source>
        <dbReference type="ARBA" id="ARBA00022741"/>
    </source>
</evidence>
<dbReference type="SMART" id="SM00382">
    <property type="entry name" value="AAA"/>
    <property type="match status" value="1"/>
</dbReference>
<comment type="similarity">
    <text evidence="2 10">Belongs to the activator 1 large subunit family.</text>
</comment>
<dbReference type="InterPro" id="IPR001357">
    <property type="entry name" value="BRCT_dom"/>
</dbReference>
<evidence type="ECO:0000256" key="3">
    <source>
        <dbReference type="ARBA" id="ARBA00020401"/>
    </source>
</evidence>
<dbReference type="PROSITE" id="PS50172">
    <property type="entry name" value="BRCT"/>
    <property type="match status" value="1"/>
</dbReference>
<dbReference type="FunFam" id="1.20.272.10:FF:000005">
    <property type="entry name" value="Replication factor C subunit 1"/>
    <property type="match status" value="1"/>
</dbReference>
<evidence type="ECO:0000256" key="9">
    <source>
        <dbReference type="ARBA" id="ARBA00023242"/>
    </source>
</evidence>
<dbReference type="InterPro" id="IPR012178">
    <property type="entry name" value="RFC1"/>
</dbReference>
<dbReference type="PIRSF" id="PIRSF036578">
    <property type="entry name" value="RFC1"/>
    <property type="match status" value="1"/>
</dbReference>
<reference evidence="13 14" key="1">
    <citation type="submission" date="2016-07" db="EMBL/GenBank/DDBJ databases">
        <title>Pervasive Adenine N6-methylation of Active Genes in Fungi.</title>
        <authorList>
            <consortium name="DOE Joint Genome Institute"/>
            <person name="Mondo S.J."/>
            <person name="Dannebaum R.O."/>
            <person name="Kuo R.C."/>
            <person name="Labutti K."/>
            <person name="Haridas S."/>
            <person name="Kuo A."/>
            <person name="Salamov A."/>
            <person name="Ahrendt S.R."/>
            <person name="Lipzen A."/>
            <person name="Sullivan W."/>
            <person name="Andreopoulos W.B."/>
            <person name="Clum A."/>
            <person name="Lindquist E."/>
            <person name="Daum C."/>
            <person name="Ramamoorthy G.K."/>
            <person name="Gryganskyi A."/>
            <person name="Culley D."/>
            <person name="Magnuson J.K."/>
            <person name="James T.Y."/>
            <person name="O'Malley M.A."/>
            <person name="Stajich J.E."/>
            <person name="Spatafora J.W."/>
            <person name="Visel A."/>
            <person name="Grigoriev I.V."/>
        </authorList>
    </citation>
    <scope>NUCLEOTIDE SEQUENCE [LARGE SCALE GENOMIC DNA]</scope>
    <source>
        <strain evidence="13 14">12-1054</strain>
    </source>
</reference>
<evidence type="ECO:0000256" key="4">
    <source>
        <dbReference type="ARBA" id="ARBA00022553"/>
    </source>
</evidence>